<dbReference type="SMART" id="SM00034">
    <property type="entry name" value="CLECT"/>
    <property type="match status" value="1"/>
</dbReference>
<evidence type="ECO:0000259" key="2">
    <source>
        <dbReference type="PROSITE" id="PS50041"/>
    </source>
</evidence>
<organism evidence="3 4">
    <name type="scientific">Panagrolaimus davidi</name>
    <dbReference type="NCBI Taxonomy" id="227884"/>
    <lineage>
        <taxon>Eukaryota</taxon>
        <taxon>Metazoa</taxon>
        <taxon>Ecdysozoa</taxon>
        <taxon>Nematoda</taxon>
        <taxon>Chromadorea</taxon>
        <taxon>Rhabditida</taxon>
        <taxon>Tylenchina</taxon>
        <taxon>Panagrolaimomorpha</taxon>
        <taxon>Panagrolaimoidea</taxon>
        <taxon>Panagrolaimidae</taxon>
        <taxon>Panagrolaimus</taxon>
    </lineage>
</organism>
<dbReference type="SUPFAM" id="SSF56436">
    <property type="entry name" value="C-type lectin-like"/>
    <property type="match status" value="1"/>
</dbReference>
<dbReference type="PROSITE" id="PS50041">
    <property type="entry name" value="C_TYPE_LECTIN_2"/>
    <property type="match status" value="1"/>
</dbReference>
<dbReference type="AlphaFoldDB" id="A0A914Q4F2"/>
<evidence type="ECO:0000256" key="1">
    <source>
        <dbReference type="SAM" id="SignalP"/>
    </source>
</evidence>
<keyword evidence="3" id="KW-1185">Reference proteome</keyword>
<accession>A0A914Q4F2</accession>
<dbReference type="Proteomes" id="UP000887578">
    <property type="component" value="Unplaced"/>
</dbReference>
<sequence length="176" mass="20391">MLKAVVLLLLGFVGFSLQQKCYQSYKVECAKNDQTIEWKDFGNNSYALVKEQYWQQDAEKRCIELGGHLVSIHSKEENDFVHNLRNNNSVWIGRNKLNDPGKTGLTAGHYSWSDGTPDDLPVLWDKRQPNEPWSDCMFMANREDNFGEWSDYFCDQNPPVYYTPNPPYALCKKPKA</sequence>
<dbReference type="PANTHER" id="PTHR22803">
    <property type="entry name" value="MANNOSE, PHOSPHOLIPASE, LECTIN RECEPTOR RELATED"/>
    <property type="match status" value="1"/>
</dbReference>
<evidence type="ECO:0000313" key="4">
    <source>
        <dbReference type="WBParaSite" id="PDA_v2.g25732.t1"/>
    </source>
</evidence>
<dbReference type="InterPro" id="IPR050111">
    <property type="entry name" value="C-type_lectin/snaclec_domain"/>
</dbReference>
<dbReference type="Gene3D" id="3.10.100.10">
    <property type="entry name" value="Mannose-Binding Protein A, subunit A"/>
    <property type="match status" value="1"/>
</dbReference>
<keyword evidence="1" id="KW-0732">Signal</keyword>
<name>A0A914Q4F2_9BILA</name>
<proteinExistence type="predicted"/>
<dbReference type="InterPro" id="IPR016187">
    <property type="entry name" value="CTDL_fold"/>
</dbReference>
<dbReference type="Pfam" id="PF00059">
    <property type="entry name" value="Lectin_C"/>
    <property type="match status" value="1"/>
</dbReference>
<protein>
    <submittedName>
        <fullName evidence="4">C-type lectin domain-containing protein</fullName>
    </submittedName>
</protein>
<dbReference type="InterPro" id="IPR016186">
    <property type="entry name" value="C-type_lectin-like/link_sf"/>
</dbReference>
<dbReference type="WBParaSite" id="PDA_v2.g25732.t1">
    <property type="protein sequence ID" value="PDA_v2.g25732.t1"/>
    <property type="gene ID" value="PDA_v2.g25732"/>
</dbReference>
<dbReference type="CDD" id="cd00037">
    <property type="entry name" value="CLECT"/>
    <property type="match status" value="1"/>
</dbReference>
<feature type="domain" description="C-type lectin" evidence="2">
    <location>
        <begin position="41"/>
        <end position="156"/>
    </location>
</feature>
<reference evidence="4" key="1">
    <citation type="submission" date="2022-11" db="UniProtKB">
        <authorList>
            <consortium name="WormBaseParasite"/>
        </authorList>
    </citation>
    <scope>IDENTIFICATION</scope>
</reference>
<feature type="signal peptide" evidence="1">
    <location>
        <begin position="1"/>
        <end position="18"/>
    </location>
</feature>
<dbReference type="InterPro" id="IPR001304">
    <property type="entry name" value="C-type_lectin-like"/>
</dbReference>
<evidence type="ECO:0000313" key="3">
    <source>
        <dbReference type="Proteomes" id="UP000887578"/>
    </source>
</evidence>
<feature type="chain" id="PRO_5036757547" evidence="1">
    <location>
        <begin position="19"/>
        <end position="176"/>
    </location>
</feature>